<gene>
    <name evidence="1" type="ORF">DSO57_1015263</name>
</gene>
<comment type="caution">
    <text evidence="1">The sequence shown here is derived from an EMBL/GenBank/DDBJ whole genome shotgun (WGS) entry which is preliminary data.</text>
</comment>
<proteinExistence type="predicted"/>
<sequence>MVDKHSTSSDLRHNSIDDDLQHKTIDDLNKPSSINDPLPLPIIIEPSAKSSLTTGLIRAFILNPLYFWFRSPLKIFRPTRVDYLDLARALMPPEKLLRRKGQLINYNTTTFGLLSHAVQKRGASFLSQYVFPPLLVNSILGMVLFTTYDQLHPRLLHTYPLSAPYLAGGLAGLAQSFIATPFDSVKTRMETQQLLDGKHRSMSLYYKRVFKKLGVSGAYRGLAFTSFKDSLGFAVFFGVFESSKRTISSLYPIETQEYRDSNRWSTTIRNSSTTILSGMSAGLAFQTLDYPLEKVRTMLLIRAGRMELKRPYVTKLYSKTFKQVYSLIRIEGISFFFKGLSTSLYKAVPATAFGFACYEGLRNSLD</sequence>
<evidence type="ECO:0000313" key="2">
    <source>
        <dbReference type="Proteomes" id="UP001165960"/>
    </source>
</evidence>
<protein>
    <submittedName>
        <fullName evidence="1">Uncharacterized protein</fullName>
    </submittedName>
</protein>
<dbReference type="Proteomes" id="UP001165960">
    <property type="component" value="Unassembled WGS sequence"/>
</dbReference>
<accession>A0ACC2T585</accession>
<dbReference type="EMBL" id="QTSX02003610">
    <property type="protein sequence ID" value="KAJ9069768.1"/>
    <property type="molecule type" value="Genomic_DNA"/>
</dbReference>
<reference evidence="1" key="1">
    <citation type="submission" date="2022-04" db="EMBL/GenBank/DDBJ databases">
        <title>Genome of the entomopathogenic fungus Entomophthora muscae.</title>
        <authorList>
            <person name="Elya C."/>
            <person name="Lovett B.R."/>
            <person name="Lee E."/>
            <person name="Macias A.M."/>
            <person name="Hajek A.E."/>
            <person name="De Bivort B.L."/>
            <person name="Kasson M.T."/>
            <person name="De Fine Licht H.H."/>
            <person name="Stajich J.E."/>
        </authorList>
    </citation>
    <scope>NUCLEOTIDE SEQUENCE</scope>
    <source>
        <strain evidence="1">Berkeley</strain>
    </source>
</reference>
<evidence type="ECO:0000313" key="1">
    <source>
        <dbReference type="EMBL" id="KAJ9069768.1"/>
    </source>
</evidence>
<name>A0ACC2T585_9FUNG</name>
<keyword evidence="2" id="KW-1185">Reference proteome</keyword>
<organism evidence="1 2">
    <name type="scientific">Entomophthora muscae</name>
    <dbReference type="NCBI Taxonomy" id="34485"/>
    <lineage>
        <taxon>Eukaryota</taxon>
        <taxon>Fungi</taxon>
        <taxon>Fungi incertae sedis</taxon>
        <taxon>Zoopagomycota</taxon>
        <taxon>Entomophthoromycotina</taxon>
        <taxon>Entomophthoromycetes</taxon>
        <taxon>Entomophthorales</taxon>
        <taxon>Entomophthoraceae</taxon>
        <taxon>Entomophthora</taxon>
    </lineage>
</organism>